<dbReference type="InterPro" id="IPR007160">
    <property type="entry name" value="DUF362"/>
</dbReference>
<dbReference type="PROSITE" id="PS51318">
    <property type="entry name" value="TAT"/>
    <property type="match status" value="1"/>
</dbReference>
<keyword evidence="3" id="KW-1185">Reference proteome</keyword>
<name>A0A5C5ZSZ2_9BACT</name>
<accession>A0A5C5ZSZ2</accession>
<comment type="caution">
    <text evidence="2">The sequence shown here is derived from an EMBL/GenBank/DDBJ whole genome shotgun (WGS) entry which is preliminary data.</text>
</comment>
<dbReference type="InterPro" id="IPR006311">
    <property type="entry name" value="TAT_signal"/>
</dbReference>
<organism evidence="2 3">
    <name type="scientific">Pseudobythopirellula maris</name>
    <dbReference type="NCBI Taxonomy" id="2527991"/>
    <lineage>
        <taxon>Bacteria</taxon>
        <taxon>Pseudomonadati</taxon>
        <taxon>Planctomycetota</taxon>
        <taxon>Planctomycetia</taxon>
        <taxon>Pirellulales</taxon>
        <taxon>Lacipirellulaceae</taxon>
        <taxon>Pseudobythopirellula</taxon>
    </lineage>
</organism>
<evidence type="ECO:0000313" key="2">
    <source>
        <dbReference type="EMBL" id="TWT90662.1"/>
    </source>
</evidence>
<proteinExistence type="predicted"/>
<dbReference type="Proteomes" id="UP000315440">
    <property type="component" value="Unassembled WGS sequence"/>
</dbReference>
<dbReference type="Pfam" id="PF04015">
    <property type="entry name" value="DUF362"/>
    <property type="match status" value="1"/>
</dbReference>
<evidence type="ECO:0000313" key="3">
    <source>
        <dbReference type="Proteomes" id="UP000315440"/>
    </source>
</evidence>
<sequence length="341" mass="36664">MSQQAKPNAPCVSRRTAMKVGGLAAAGLVAGPALRMLGVGAEPVFVASGQRYDRGLETTIRDGLMAVGVRPDSLAGKRVLLKPNLVEPSRLIPHMTTHPAMIVATAEVFRGWGAKVTVGEGPGHVRDTETALIESGVGEALADAGLVFRDLNYERVGWRRNRGRFSKLPGLYLPESVLEADLVVSMPKMKTHHWVGMTCSMKNLYGVIPGIKYGWPKNVLHHNGIPQTVADINATLPRVIGVVDGVDCMEGDGPILGSRKHMGLVAVGANPAALDATVARIMGLAPERINYLALARRRLGPLSEARIEQRGEDWRGLVDPFKVLDKPHLQKLRAEGGELVS</sequence>
<evidence type="ECO:0000259" key="1">
    <source>
        <dbReference type="Pfam" id="PF04015"/>
    </source>
</evidence>
<reference evidence="2 3" key="1">
    <citation type="submission" date="2019-02" db="EMBL/GenBank/DDBJ databases">
        <title>Deep-cultivation of Planctomycetes and their phenomic and genomic characterization uncovers novel biology.</title>
        <authorList>
            <person name="Wiegand S."/>
            <person name="Jogler M."/>
            <person name="Boedeker C."/>
            <person name="Pinto D."/>
            <person name="Vollmers J."/>
            <person name="Rivas-Marin E."/>
            <person name="Kohn T."/>
            <person name="Peeters S.H."/>
            <person name="Heuer A."/>
            <person name="Rast P."/>
            <person name="Oberbeckmann S."/>
            <person name="Bunk B."/>
            <person name="Jeske O."/>
            <person name="Meyerdierks A."/>
            <person name="Storesund J.E."/>
            <person name="Kallscheuer N."/>
            <person name="Luecker S."/>
            <person name="Lage O.M."/>
            <person name="Pohl T."/>
            <person name="Merkel B.J."/>
            <person name="Hornburger P."/>
            <person name="Mueller R.-W."/>
            <person name="Bruemmer F."/>
            <person name="Labrenz M."/>
            <person name="Spormann A.M."/>
            <person name="Op Den Camp H."/>
            <person name="Overmann J."/>
            <person name="Amann R."/>
            <person name="Jetten M.S.M."/>
            <person name="Mascher T."/>
            <person name="Medema M.H."/>
            <person name="Devos D.P."/>
            <person name="Kaster A.-K."/>
            <person name="Ovreas L."/>
            <person name="Rohde M."/>
            <person name="Galperin M.Y."/>
            <person name="Jogler C."/>
        </authorList>
    </citation>
    <scope>NUCLEOTIDE SEQUENCE [LARGE SCALE GENOMIC DNA]</scope>
    <source>
        <strain evidence="2 3">Mal64</strain>
    </source>
</reference>
<dbReference type="RefSeq" id="WP_231993586.1">
    <property type="nucleotide sequence ID" value="NZ_SJPQ01000001.1"/>
</dbReference>
<protein>
    <recommendedName>
        <fullName evidence="1">DUF362 domain-containing protein</fullName>
    </recommendedName>
</protein>
<gene>
    <name evidence="2" type="ORF">Mal64_10570</name>
</gene>
<feature type="domain" description="DUF362" evidence="1">
    <location>
        <begin position="79"/>
        <end position="279"/>
    </location>
</feature>
<dbReference type="AlphaFoldDB" id="A0A5C5ZSZ2"/>
<dbReference type="EMBL" id="SJPQ01000001">
    <property type="protein sequence ID" value="TWT90662.1"/>
    <property type="molecule type" value="Genomic_DNA"/>
</dbReference>